<gene>
    <name evidence="2" type="ORF">QQZ08_002667</name>
</gene>
<dbReference type="EMBL" id="JAZAVK010000016">
    <property type="protein sequence ID" value="KAK7430877.1"/>
    <property type="molecule type" value="Genomic_DNA"/>
</dbReference>
<feature type="region of interest" description="Disordered" evidence="1">
    <location>
        <begin position="102"/>
        <end position="135"/>
    </location>
</feature>
<evidence type="ECO:0000313" key="2">
    <source>
        <dbReference type="EMBL" id="KAK7430877.1"/>
    </source>
</evidence>
<accession>A0ABR1IDJ0</accession>
<name>A0ABR1IDJ0_9HYPO</name>
<feature type="compositionally biased region" description="Basic and acidic residues" evidence="1">
    <location>
        <begin position="42"/>
        <end position="54"/>
    </location>
</feature>
<evidence type="ECO:0000256" key="1">
    <source>
        <dbReference type="SAM" id="MobiDB-lite"/>
    </source>
</evidence>
<keyword evidence="3" id="KW-1185">Reference proteome</keyword>
<feature type="region of interest" description="Disordered" evidence="1">
    <location>
        <begin position="33"/>
        <end position="54"/>
    </location>
</feature>
<evidence type="ECO:0000313" key="3">
    <source>
        <dbReference type="Proteomes" id="UP001498421"/>
    </source>
</evidence>
<reference evidence="2 3" key="1">
    <citation type="journal article" date="2025" name="Microbiol. Resour. Announc.">
        <title>Draft genome sequences for Neonectria magnoliae and Neonectria punicea, canker pathogens of Liriodendron tulipifera and Acer saccharum in West Virginia.</title>
        <authorList>
            <person name="Petronek H.M."/>
            <person name="Kasson M.T."/>
            <person name="Metheny A.M."/>
            <person name="Stauder C.M."/>
            <person name="Lovett B."/>
            <person name="Lynch S.C."/>
            <person name="Garnas J.R."/>
            <person name="Kasson L.R."/>
            <person name="Stajich J.E."/>
        </authorList>
    </citation>
    <scope>NUCLEOTIDE SEQUENCE [LARGE SCALE GENOMIC DNA]</scope>
    <source>
        <strain evidence="2 3">NRRL 64651</strain>
    </source>
</reference>
<organism evidence="2 3">
    <name type="scientific">Neonectria magnoliae</name>
    <dbReference type="NCBI Taxonomy" id="2732573"/>
    <lineage>
        <taxon>Eukaryota</taxon>
        <taxon>Fungi</taxon>
        <taxon>Dikarya</taxon>
        <taxon>Ascomycota</taxon>
        <taxon>Pezizomycotina</taxon>
        <taxon>Sordariomycetes</taxon>
        <taxon>Hypocreomycetidae</taxon>
        <taxon>Hypocreales</taxon>
        <taxon>Nectriaceae</taxon>
        <taxon>Neonectria</taxon>
    </lineage>
</organism>
<dbReference type="Proteomes" id="UP001498421">
    <property type="component" value="Unassembled WGS sequence"/>
</dbReference>
<proteinExistence type="predicted"/>
<protein>
    <submittedName>
        <fullName evidence="2">Uncharacterized protein</fullName>
    </submittedName>
</protein>
<feature type="compositionally biased region" description="Basic and acidic residues" evidence="1">
    <location>
        <begin position="110"/>
        <end position="121"/>
    </location>
</feature>
<sequence length="135" mass="15589">MCTYIRTVFGCNHGVWGRCTDRCAAGEAYWKDKKSRHPYRARRPDDKSRDPCVARRPDVKLSRVTQRKCEKCRILDGKIVNMRAKMVAIKVTLEKLRLAEEKRQARKRERAMAESEEKDGFGGEDISSATKLVVE</sequence>
<comment type="caution">
    <text evidence="2">The sequence shown here is derived from an EMBL/GenBank/DDBJ whole genome shotgun (WGS) entry which is preliminary data.</text>
</comment>